<dbReference type="AlphaFoldDB" id="A0A2P2QJG1"/>
<sequence length="23" mass="2504">MASHSYAVLGIETLSCFLDVFIS</sequence>
<reference evidence="1" key="1">
    <citation type="submission" date="2018-02" db="EMBL/GenBank/DDBJ databases">
        <title>Rhizophora mucronata_Transcriptome.</title>
        <authorList>
            <person name="Meera S.P."/>
            <person name="Sreeshan A."/>
            <person name="Augustine A."/>
        </authorList>
    </citation>
    <scope>NUCLEOTIDE SEQUENCE</scope>
    <source>
        <tissue evidence="1">Leaf</tissue>
    </source>
</reference>
<proteinExistence type="predicted"/>
<name>A0A2P2QJG1_RHIMU</name>
<evidence type="ECO:0000313" key="1">
    <source>
        <dbReference type="EMBL" id="MBX67158.1"/>
    </source>
</evidence>
<protein>
    <submittedName>
        <fullName evidence="1">Uncharacterized protein</fullName>
    </submittedName>
</protein>
<dbReference type="EMBL" id="GGEC01086674">
    <property type="protein sequence ID" value="MBX67158.1"/>
    <property type="molecule type" value="Transcribed_RNA"/>
</dbReference>
<organism evidence="1">
    <name type="scientific">Rhizophora mucronata</name>
    <name type="common">Asiatic mangrove</name>
    <dbReference type="NCBI Taxonomy" id="61149"/>
    <lineage>
        <taxon>Eukaryota</taxon>
        <taxon>Viridiplantae</taxon>
        <taxon>Streptophyta</taxon>
        <taxon>Embryophyta</taxon>
        <taxon>Tracheophyta</taxon>
        <taxon>Spermatophyta</taxon>
        <taxon>Magnoliopsida</taxon>
        <taxon>eudicotyledons</taxon>
        <taxon>Gunneridae</taxon>
        <taxon>Pentapetalae</taxon>
        <taxon>rosids</taxon>
        <taxon>fabids</taxon>
        <taxon>Malpighiales</taxon>
        <taxon>Rhizophoraceae</taxon>
        <taxon>Rhizophora</taxon>
    </lineage>
</organism>
<accession>A0A2P2QJG1</accession>